<keyword evidence="1" id="KW-0614">Plasmid</keyword>
<dbReference type="Proteomes" id="UP000220927">
    <property type="component" value="Plasmid pRapFH23b"/>
</dbReference>
<keyword evidence="2" id="KW-1185">Reference proteome</keyword>
<sequence>MAIQRSGLQRDEFFLTTKVRDTHYPGPNSLPRRAELEFLGVEHVDLLLLHWPLTSGAVRLKVIWKTFKQ</sequence>
<organism evidence="1 2">
    <name type="scientific">Rhizobium acidisoli</name>
    <dbReference type="NCBI Taxonomy" id="1538158"/>
    <lineage>
        <taxon>Bacteria</taxon>
        <taxon>Pseudomonadati</taxon>
        <taxon>Pseudomonadota</taxon>
        <taxon>Alphaproteobacteria</taxon>
        <taxon>Hyphomicrobiales</taxon>
        <taxon>Rhizobiaceae</taxon>
        <taxon>Rhizobium/Agrobacterium group</taxon>
        <taxon>Rhizobium</taxon>
    </lineage>
</organism>
<protein>
    <recommendedName>
        <fullName evidence="3">NADP-dependent oxidoreductase domain-containing protein</fullName>
    </recommendedName>
</protein>
<accession>A0AAE5WRR5</accession>
<dbReference type="RefSeq" id="WP_128715610.1">
    <property type="nucleotide sequence ID" value="NZ_CP035000.1"/>
</dbReference>
<dbReference type="InterPro" id="IPR036812">
    <property type="entry name" value="NAD(P)_OxRdtase_dom_sf"/>
</dbReference>
<evidence type="ECO:0000313" key="1">
    <source>
        <dbReference type="EMBL" id="QAS81318.1"/>
    </source>
</evidence>
<geneLocation type="plasmid" evidence="2">
    <name>prapfh23b</name>
</geneLocation>
<evidence type="ECO:0008006" key="3">
    <source>
        <dbReference type="Google" id="ProtNLM"/>
    </source>
</evidence>
<dbReference type="AlphaFoldDB" id="A0AAE5WRR5"/>
<proteinExistence type="predicted"/>
<evidence type="ECO:0000313" key="2">
    <source>
        <dbReference type="Proteomes" id="UP000220927"/>
    </source>
</evidence>
<gene>
    <name evidence="1" type="ORF">CO657_25685</name>
</gene>
<dbReference type="EMBL" id="CP035000">
    <property type="protein sequence ID" value="QAS81318.1"/>
    <property type="molecule type" value="Genomic_DNA"/>
</dbReference>
<dbReference type="SUPFAM" id="SSF51430">
    <property type="entry name" value="NAD(P)-linked oxidoreductase"/>
    <property type="match status" value="1"/>
</dbReference>
<name>A0AAE5WRR5_9HYPH</name>
<dbReference type="Gene3D" id="3.20.20.100">
    <property type="entry name" value="NADP-dependent oxidoreductase domain"/>
    <property type="match status" value="1"/>
</dbReference>
<reference evidence="1 2" key="1">
    <citation type="submission" date="2019-01" db="EMBL/GenBank/DDBJ databases">
        <title>Genomic insights into the origins and evolution of symbiotic genes in the Phaseolus vulgaris microsymbionts.</title>
        <authorList>
            <person name="Tong W."/>
        </authorList>
    </citation>
    <scope>NUCLEOTIDE SEQUENCE [LARGE SCALE GENOMIC DNA]</scope>
    <source>
        <strain evidence="1 2">FH23</strain>
        <plasmid evidence="2">prapfh23b</plasmid>
    </source>
</reference>
<dbReference type="KEGG" id="rad:CO657_25685"/>